<evidence type="ECO:0000313" key="1">
    <source>
        <dbReference type="EMBL" id="PIS17109.1"/>
    </source>
</evidence>
<comment type="caution">
    <text evidence="1">The sequence shown here is derived from an EMBL/GenBank/DDBJ whole genome shotgun (WGS) entry which is preliminary data.</text>
</comment>
<gene>
    <name evidence="1" type="ORF">COT61_00390</name>
</gene>
<organism evidence="1 2">
    <name type="scientific">Candidatus Portnoybacteria bacterium CG09_land_8_20_14_0_10_44_13</name>
    <dbReference type="NCBI Taxonomy" id="1974811"/>
    <lineage>
        <taxon>Bacteria</taxon>
        <taxon>Candidatus Portnoyibacteriota</taxon>
    </lineage>
</organism>
<evidence type="ECO:0000313" key="2">
    <source>
        <dbReference type="Proteomes" id="UP000229080"/>
    </source>
</evidence>
<accession>A0A2H0WYW1</accession>
<dbReference type="InterPro" id="IPR027417">
    <property type="entry name" value="P-loop_NTPase"/>
</dbReference>
<sequence length="439" mass="49335">MAKKRVLIIGAAGRDFHNFNVVYRQDRQIEVVAFTAAQIPGIADRRYPASLAGRISYPRGIPIEEEKNLEKIIKGKKIDECIFSYSDVSYDTLMNIGSRVLSAGAKFSLLGPNQTMLESKKPIIAVVAVRTGCGKSPTTRRIVEILREAGKKVVVIRHPMPYGNLEKQEVQCFQTMEDLEKNHCTIEEMEEYEPHIAMNTVVCAGVDYEKILRRAEKEADVIVWDGGNNDLSFYRPDLTITVADPHRAGHETRYYPGNVNFRLADAIVITKINSADPESVKIIVNNVKQQNPSARIIKAESTFKLDSPWDPKWKKALVIEDGPTMTHGETGFGAGFIVARNHGATVIDPRPYAVGSIGKIFTRYPHIGLVLPAMGYGEKQMKELEKTIALAECDVVVVATPINLARHIKMRRPYVRVEYDLFEKAKKELKKIMKEKKII</sequence>
<dbReference type="PANTHER" id="PTHR42869">
    <property type="entry name" value="SLL0572 PROTEIN"/>
    <property type="match status" value="1"/>
</dbReference>
<dbReference type="AlphaFoldDB" id="A0A2H0WYW1"/>
<proteinExistence type="predicted"/>
<reference evidence="2" key="1">
    <citation type="submission" date="2017-09" db="EMBL/GenBank/DDBJ databases">
        <title>Depth-based differentiation of microbial function through sediment-hosted aquifers and enrichment of novel symbionts in the deep terrestrial subsurface.</title>
        <authorList>
            <person name="Probst A.J."/>
            <person name="Ladd B."/>
            <person name="Jarett J.K."/>
            <person name="Geller-Mcgrath D.E."/>
            <person name="Sieber C.M.K."/>
            <person name="Emerson J.B."/>
            <person name="Anantharaman K."/>
            <person name="Thomas B.C."/>
            <person name="Malmstrom R."/>
            <person name="Stieglmeier M."/>
            <person name="Klingl A."/>
            <person name="Woyke T."/>
            <person name="Ryan C.M."/>
            <person name="Banfield J.F."/>
        </authorList>
    </citation>
    <scope>NUCLEOTIDE SEQUENCE [LARGE SCALE GENOMIC DNA]</scope>
</reference>
<dbReference type="Gene3D" id="3.40.50.300">
    <property type="entry name" value="P-loop containing nucleotide triphosphate hydrolases"/>
    <property type="match status" value="1"/>
</dbReference>
<protein>
    <submittedName>
        <fullName evidence="1">GTPase</fullName>
    </submittedName>
</protein>
<dbReference type="EMBL" id="PEZF01000010">
    <property type="protein sequence ID" value="PIS17109.1"/>
    <property type="molecule type" value="Genomic_DNA"/>
</dbReference>
<name>A0A2H0WYW1_9BACT</name>
<dbReference type="PANTHER" id="PTHR42869:SF1">
    <property type="entry name" value="SLL0572 PROTEIN"/>
    <property type="match status" value="1"/>
</dbReference>
<dbReference type="InterPro" id="IPR053199">
    <property type="entry name" value="cDPG_synthetase-like"/>
</dbReference>
<dbReference type="Proteomes" id="UP000229080">
    <property type="component" value="Unassembled WGS sequence"/>
</dbReference>
<dbReference type="SUPFAM" id="SSF52540">
    <property type="entry name" value="P-loop containing nucleoside triphosphate hydrolases"/>
    <property type="match status" value="1"/>
</dbReference>
<dbReference type="Gene3D" id="3.40.50.720">
    <property type="entry name" value="NAD(P)-binding Rossmann-like Domain"/>
    <property type="match status" value="1"/>
</dbReference>